<organism evidence="9 10">
    <name type="scientific">Fulvivirga sediminis</name>
    <dbReference type="NCBI Taxonomy" id="2803949"/>
    <lineage>
        <taxon>Bacteria</taxon>
        <taxon>Pseudomonadati</taxon>
        <taxon>Bacteroidota</taxon>
        <taxon>Cytophagia</taxon>
        <taxon>Cytophagales</taxon>
        <taxon>Fulvivirgaceae</taxon>
        <taxon>Fulvivirga</taxon>
    </lineage>
</organism>
<evidence type="ECO:0000256" key="3">
    <source>
        <dbReference type="ARBA" id="ARBA00022630"/>
    </source>
</evidence>
<sequence>MYESLNEAQTAHVSGFKGLLDKLREKSGEWEENQGVDRQSMDMMAEEGILGGYVSQEYGGMAWDALTYGMLNFMAGQFSPSLTGLFNVHFMVTKTIEKWGTEYQKAKWLPRLASGEIIGAFALTEPEVGSDIQEVSATYTANEHGISLSGTKKWITFGAVADVFLVFGKQGGHGTVYLVEKGIKGFEVEPIKSMLGFRGAHLAKLKFNECIVGEDQLIGKPGMALNFIAPYALRYGRLSVACASLGILKGGLEKASAYANERMTFGKKLIDQPILQDLIANMGMAYESAKFFCHKAAESIEHDLPKSLEAVMAAKYYTSKMAAKHIPEAIQLMGATGCLEDNILPRLYRDAKIMEVVEGSNPVLVQYLGKHFAIKSRQEKLNDFNQKPSISQYDLA</sequence>
<dbReference type="Gene3D" id="1.10.540.10">
    <property type="entry name" value="Acyl-CoA dehydrogenase/oxidase, N-terminal domain"/>
    <property type="match status" value="1"/>
</dbReference>
<keyword evidence="10" id="KW-1185">Reference proteome</keyword>
<evidence type="ECO:0000259" key="8">
    <source>
        <dbReference type="Pfam" id="PF02771"/>
    </source>
</evidence>
<reference evidence="9" key="1">
    <citation type="submission" date="2021-01" db="EMBL/GenBank/DDBJ databases">
        <title>Fulvivirga kasyanovii gen. nov., sp nov., a novel member of the phylum Bacteroidetes isolated from seawater in a mussel farm.</title>
        <authorList>
            <person name="Zhao L.-H."/>
            <person name="Wang Z.-J."/>
        </authorList>
    </citation>
    <scope>NUCLEOTIDE SEQUENCE</scope>
    <source>
        <strain evidence="9">2943</strain>
    </source>
</reference>
<dbReference type="PANTHER" id="PTHR43884:SF12">
    <property type="entry name" value="ISOVALERYL-COA DEHYDROGENASE, MITOCHONDRIAL-RELATED"/>
    <property type="match status" value="1"/>
</dbReference>
<name>A0A937FCM1_9BACT</name>
<gene>
    <name evidence="9" type="ORF">JL102_21490</name>
</gene>
<evidence type="ECO:0000313" key="9">
    <source>
        <dbReference type="EMBL" id="MBL3658739.1"/>
    </source>
</evidence>
<accession>A0A937FCM1</accession>
<feature type="domain" description="Acyl-CoA dehydrogenase/oxidase C-terminal" evidence="6">
    <location>
        <begin position="231"/>
        <end position="370"/>
    </location>
</feature>
<evidence type="ECO:0000256" key="4">
    <source>
        <dbReference type="ARBA" id="ARBA00022827"/>
    </source>
</evidence>
<dbReference type="Pfam" id="PF02770">
    <property type="entry name" value="Acyl-CoA_dh_M"/>
    <property type="match status" value="1"/>
</dbReference>
<dbReference type="InterPro" id="IPR046373">
    <property type="entry name" value="Acyl-CoA_Oxase/DH_mid-dom_sf"/>
</dbReference>
<dbReference type="InterPro" id="IPR013786">
    <property type="entry name" value="AcylCoA_DH/ox_N"/>
</dbReference>
<dbReference type="Gene3D" id="1.20.140.10">
    <property type="entry name" value="Butyryl-CoA Dehydrogenase, subunit A, domain 3"/>
    <property type="match status" value="1"/>
</dbReference>
<dbReference type="PANTHER" id="PTHR43884">
    <property type="entry name" value="ACYL-COA DEHYDROGENASE"/>
    <property type="match status" value="1"/>
</dbReference>
<protein>
    <submittedName>
        <fullName evidence="9">Acyl-CoA/acyl-ACP dehydrogenase</fullName>
    </submittedName>
</protein>
<dbReference type="InterPro" id="IPR009100">
    <property type="entry name" value="AcylCoA_DH/oxidase_NM_dom_sf"/>
</dbReference>
<comment type="cofactor">
    <cofactor evidence="1 5">
        <name>FAD</name>
        <dbReference type="ChEBI" id="CHEBI:57692"/>
    </cofactor>
</comment>
<proteinExistence type="inferred from homology"/>
<dbReference type="PIRSF" id="PIRSF016578">
    <property type="entry name" value="HsaA"/>
    <property type="match status" value="1"/>
</dbReference>
<dbReference type="GO" id="GO:0003995">
    <property type="term" value="F:acyl-CoA dehydrogenase activity"/>
    <property type="evidence" value="ECO:0007669"/>
    <property type="project" value="TreeGrafter"/>
</dbReference>
<keyword evidence="4 5" id="KW-0274">FAD</keyword>
<evidence type="ECO:0000313" key="10">
    <source>
        <dbReference type="Proteomes" id="UP000659388"/>
    </source>
</evidence>
<evidence type="ECO:0000256" key="2">
    <source>
        <dbReference type="ARBA" id="ARBA00009347"/>
    </source>
</evidence>
<dbReference type="Proteomes" id="UP000659388">
    <property type="component" value="Unassembled WGS sequence"/>
</dbReference>
<dbReference type="InterPro" id="IPR036250">
    <property type="entry name" value="AcylCo_DH-like_C"/>
</dbReference>
<dbReference type="InterPro" id="IPR009075">
    <property type="entry name" value="AcylCo_DH/oxidase_C"/>
</dbReference>
<dbReference type="InterPro" id="IPR006091">
    <property type="entry name" value="Acyl-CoA_Oxase/DH_mid-dom"/>
</dbReference>
<evidence type="ECO:0000259" key="7">
    <source>
        <dbReference type="Pfam" id="PF02770"/>
    </source>
</evidence>
<dbReference type="SUPFAM" id="SSF47203">
    <property type="entry name" value="Acyl-CoA dehydrogenase C-terminal domain-like"/>
    <property type="match status" value="1"/>
</dbReference>
<dbReference type="GO" id="GO:0050660">
    <property type="term" value="F:flavin adenine dinucleotide binding"/>
    <property type="evidence" value="ECO:0007669"/>
    <property type="project" value="InterPro"/>
</dbReference>
<evidence type="ECO:0000256" key="5">
    <source>
        <dbReference type="RuleBase" id="RU362125"/>
    </source>
</evidence>
<feature type="domain" description="Acyl-CoA oxidase/dehydrogenase middle" evidence="7">
    <location>
        <begin position="120"/>
        <end position="210"/>
    </location>
</feature>
<evidence type="ECO:0000259" key="6">
    <source>
        <dbReference type="Pfam" id="PF00441"/>
    </source>
</evidence>
<dbReference type="Pfam" id="PF00441">
    <property type="entry name" value="Acyl-CoA_dh_1"/>
    <property type="match status" value="1"/>
</dbReference>
<evidence type="ECO:0000256" key="1">
    <source>
        <dbReference type="ARBA" id="ARBA00001974"/>
    </source>
</evidence>
<keyword evidence="3 5" id="KW-0285">Flavoprotein</keyword>
<dbReference type="Gene3D" id="2.40.110.10">
    <property type="entry name" value="Butyryl-CoA Dehydrogenase, subunit A, domain 2"/>
    <property type="match status" value="1"/>
</dbReference>
<keyword evidence="5" id="KW-0560">Oxidoreductase</keyword>
<dbReference type="CDD" id="cd00567">
    <property type="entry name" value="ACAD"/>
    <property type="match status" value="1"/>
</dbReference>
<dbReference type="RefSeq" id="WP_202246535.1">
    <property type="nucleotide sequence ID" value="NZ_JAESIY010000016.1"/>
</dbReference>
<dbReference type="SUPFAM" id="SSF56645">
    <property type="entry name" value="Acyl-CoA dehydrogenase NM domain-like"/>
    <property type="match status" value="1"/>
</dbReference>
<feature type="domain" description="Acyl-CoA dehydrogenase/oxidase N-terminal" evidence="8">
    <location>
        <begin position="22"/>
        <end position="116"/>
    </location>
</feature>
<dbReference type="AlphaFoldDB" id="A0A937FCM1"/>
<dbReference type="EMBL" id="JAESIY010000016">
    <property type="protein sequence ID" value="MBL3658739.1"/>
    <property type="molecule type" value="Genomic_DNA"/>
</dbReference>
<comment type="caution">
    <text evidence="9">The sequence shown here is derived from an EMBL/GenBank/DDBJ whole genome shotgun (WGS) entry which is preliminary data.</text>
</comment>
<comment type="similarity">
    <text evidence="2 5">Belongs to the acyl-CoA dehydrogenase family.</text>
</comment>
<dbReference type="InterPro" id="IPR037069">
    <property type="entry name" value="AcylCoA_DH/ox_N_sf"/>
</dbReference>
<dbReference type="Pfam" id="PF02771">
    <property type="entry name" value="Acyl-CoA_dh_N"/>
    <property type="match status" value="1"/>
</dbReference>